<evidence type="ECO:0000256" key="1">
    <source>
        <dbReference type="SAM" id="MobiDB-lite"/>
    </source>
</evidence>
<comment type="caution">
    <text evidence="2">The sequence shown here is derived from an EMBL/GenBank/DDBJ whole genome shotgun (WGS) entry which is preliminary data.</text>
</comment>
<feature type="compositionally biased region" description="Basic and acidic residues" evidence="1">
    <location>
        <begin position="89"/>
        <end position="109"/>
    </location>
</feature>
<feature type="region of interest" description="Disordered" evidence="1">
    <location>
        <begin position="69"/>
        <end position="109"/>
    </location>
</feature>
<sequence>MVKRESKYKTNKKVAKKPAKEVNKYIANYSTFKKVQDDVGYIGRESDDIKVVQKVDNNDKTTKIKVYTDNSHYEVIDKKSQRKKKNRTKKGELSGEEEKLPISKGTHEGYQKYKAQTVQDEKDENPTVDPTSEEYGYHQKLINKEKNRKNKKTTLIEGNPNHVINQVSMPDTFEFSKKELHKMVVRDAGKKGTLINPDGPFDTKTYALKAQNRTRKKKTHKKIIEAETGKREEYFHRTPFTL</sequence>
<organism evidence="2 3">
    <name type="scientific">Euplotes crassus</name>
    <dbReference type="NCBI Taxonomy" id="5936"/>
    <lineage>
        <taxon>Eukaryota</taxon>
        <taxon>Sar</taxon>
        <taxon>Alveolata</taxon>
        <taxon>Ciliophora</taxon>
        <taxon>Intramacronucleata</taxon>
        <taxon>Spirotrichea</taxon>
        <taxon>Hypotrichia</taxon>
        <taxon>Euplotida</taxon>
        <taxon>Euplotidae</taxon>
        <taxon>Moneuplotes</taxon>
    </lineage>
</organism>
<dbReference type="AlphaFoldDB" id="A0AAD1XI84"/>
<dbReference type="Proteomes" id="UP001295684">
    <property type="component" value="Unassembled WGS sequence"/>
</dbReference>
<gene>
    <name evidence="2" type="ORF">ECRASSUSDP1_LOCUS14413</name>
</gene>
<accession>A0AAD1XI84</accession>
<protein>
    <submittedName>
        <fullName evidence="2">Uncharacterized protein</fullName>
    </submittedName>
</protein>
<evidence type="ECO:0000313" key="3">
    <source>
        <dbReference type="Proteomes" id="UP001295684"/>
    </source>
</evidence>
<proteinExistence type="predicted"/>
<evidence type="ECO:0000313" key="2">
    <source>
        <dbReference type="EMBL" id="CAI2373075.1"/>
    </source>
</evidence>
<name>A0AAD1XI84_EUPCR</name>
<keyword evidence="3" id="KW-1185">Reference proteome</keyword>
<reference evidence="2" key="1">
    <citation type="submission" date="2023-07" db="EMBL/GenBank/DDBJ databases">
        <authorList>
            <consortium name="AG Swart"/>
            <person name="Singh M."/>
            <person name="Singh A."/>
            <person name="Seah K."/>
            <person name="Emmerich C."/>
        </authorList>
    </citation>
    <scope>NUCLEOTIDE SEQUENCE</scope>
    <source>
        <strain evidence="2">DP1</strain>
    </source>
</reference>
<dbReference type="EMBL" id="CAMPGE010014400">
    <property type="protein sequence ID" value="CAI2373075.1"/>
    <property type="molecule type" value="Genomic_DNA"/>
</dbReference>